<accession>A0A6S7ZHP1</accession>
<dbReference type="EMBL" id="HBIN01001579">
    <property type="protein sequence ID" value="CAE0430600.1"/>
    <property type="molecule type" value="Transcribed_RNA"/>
</dbReference>
<dbReference type="InterPro" id="IPR011889">
    <property type="entry name" value="Liste_lipo_26"/>
</dbReference>
<dbReference type="NCBIfam" id="TIGR02167">
    <property type="entry name" value="Liste_lipo_26"/>
    <property type="match status" value="3"/>
</dbReference>
<evidence type="ECO:0008006" key="3">
    <source>
        <dbReference type="Google" id="ProtNLM"/>
    </source>
</evidence>
<gene>
    <name evidence="1" type="ORF">ASTO00021_LOCUS962</name>
    <name evidence="2" type="ORF">ASTO00021_LOCUS963</name>
</gene>
<name>A0A6S7ZHP1_9STRA</name>
<evidence type="ECO:0000313" key="2">
    <source>
        <dbReference type="EMBL" id="CAE0430601.1"/>
    </source>
</evidence>
<dbReference type="InterPro" id="IPR005046">
    <property type="entry name" value="DUF285"/>
</dbReference>
<dbReference type="Pfam" id="PF03382">
    <property type="entry name" value="DUF285"/>
    <property type="match status" value="1"/>
</dbReference>
<sequence>MFLTATRFNQDIGSWDVSKVTSMGGMFASTIATEFNQDISRWDVSKVTDMSCMFCSATRFNQDIGSWDVSKVTSMSSSWDTSRVTDIGYMFYDAESFNQPFCWNLTKKEHEQYLTGTKGGSELNKWTVETGCKEKEPDWGLILSLLLL</sequence>
<organism evidence="2">
    <name type="scientific">Aplanochytrium stocchinoi</name>
    <dbReference type="NCBI Taxonomy" id="215587"/>
    <lineage>
        <taxon>Eukaryota</taxon>
        <taxon>Sar</taxon>
        <taxon>Stramenopiles</taxon>
        <taxon>Bigyra</taxon>
        <taxon>Labyrinthulomycetes</taxon>
        <taxon>Thraustochytrida</taxon>
        <taxon>Thraustochytriidae</taxon>
        <taxon>Aplanochytrium</taxon>
    </lineage>
</organism>
<dbReference type="EMBL" id="HBIN01001580">
    <property type="protein sequence ID" value="CAE0430601.1"/>
    <property type="molecule type" value="Transcribed_RNA"/>
</dbReference>
<protein>
    <recommendedName>
        <fullName evidence="3">BspA family leucine-rich repeat surface protein</fullName>
    </recommendedName>
</protein>
<dbReference type="AlphaFoldDB" id="A0A6S7ZHP1"/>
<proteinExistence type="predicted"/>
<reference evidence="2" key="1">
    <citation type="submission" date="2021-01" db="EMBL/GenBank/DDBJ databases">
        <authorList>
            <person name="Corre E."/>
            <person name="Pelletier E."/>
            <person name="Niang G."/>
            <person name="Scheremetjew M."/>
            <person name="Finn R."/>
            <person name="Kale V."/>
            <person name="Holt S."/>
            <person name="Cochrane G."/>
            <person name="Meng A."/>
            <person name="Brown T."/>
            <person name="Cohen L."/>
        </authorList>
    </citation>
    <scope>NUCLEOTIDE SEQUENCE</scope>
    <source>
        <strain evidence="2">GSBS06</strain>
    </source>
</reference>
<evidence type="ECO:0000313" key="1">
    <source>
        <dbReference type="EMBL" id="CAE0430600.1"/>
    </source>
</evidence>